<evidence type="ECO:0000259" key="1">
    <source>
        <dbReference type="PROSITE" id="PS50943"/>
    </source>
</evidence>
<reference evidence="3" key="1">
    <citation type="submission" date="2015-07" db="EMBL/GenBank/DDBJ databases">
        <title>Draft genome sequence of Streptomyces sp. CMAA 1322, a bacterium isolated from Caatinga biome, from dry forest semiarid of Brazil.</title>
        <authorList>
            <person name="Santos S.N."/>
            <person name="Gacesa R."/>
            <person name="Taketani R.G."/>
            <person name="Long P.F."/>
            <person name="Melo I.S."/>
        </authorList>
    </citation>
    <scope>NUCLEOTIDE SEQUENCE [LARGE SCALE GENOMIC DNA]</scope>
    <source>
        <strain evidence="3">CMAA 1322</strain>
    </source>
</reference>
<dbReference type="SUPFAM" id="SSF47413">
    <property type="entry name" value="lambda repressor-like DNA-binding domains"/>
    <property type="match status" value="1"/>
</dbReference>
<dbReference type="Proteomes" id="UP000037288">
    <property type="component" value="Unassembled WGS sequence"/>
</dbReference>
<dbReference type="InterPro" id="IPR001387">
    <property type="entry name" value="Cro/C1-type_HTH"/>
</dbReference>
<dbReference type="RefSeq" id="WP_049716649.1">
    <property type="nucleotide sequence ID" value="NZ_LFXA01000009.1"/>
</dbReference>
<keyword evidence="3" id="KW-1185">Reference proteome</keyword>
<dbReference type="OrthoDB" id="4966777at2"/>
<gene>
    <name evidence="2" type="ORF">AC230_14930</name>
</gene>
<dbReference type="PATRIC" id="fig|1678637.3.peg.3218"/>
<dbReference type="EMBL" id="LFXA01000009">
    <property type="protein sequence ID" value="KNB51639.1"/>
    <property type="molecule type" value="Genomic_DNA"/>
</dbReference>
<dbReference type="InterPro" id="IPR010982">
    <property type="entry name" value="Lambda_DNA-bd_dom_sf"/>
</dbReference>
<dbReference type="AlphaFoldDB" id="A0A0K9XDZ2"/>
<dbReference type="Pfam" id="PF19054">
    <property type="entry name" value="DUF5753"/>
    <property type="match status" value="1"/>
</dbReference>
<dbReference type="STRING" id="1678637.AC230_14930"/>
<name>A0A0K9XDZ2_9ACTN</name>
<dbReference type="Gene3D" id="1.10.260.40">
    <property type="entry name" value="lambda repressor-like DNA-binding domains"/>
    <property type="match status" value="1"/>
</dbReference>
<dbReference type="InterPro" id="IPR043917">
    <property type="entry name" value="DUF5753"/>
</dbReference>
<proteinExistence type="predicted"/>
<dbReference type="SMART" id="SM00530">
    <property type="entry name" value="HTH_XRE"/>
    <property type="match status" value="1"/>
</dbReference>
<feature type="domain" description="HTH cro/C1-type" evidence="1">
    <location>
        <begin position="20"/>
        <end position="56"/>
    </location>
</feature>
<accession>A0A0K9XDZ2</accession>
<dbReference type="GO" id="GO:0003677">
    <property type="term" value="F:DNA binding"/>
    <property type="evidence" value="ECO:0007669"/>
    <property type="project" value="InterPro"/>
</dbReference>
<evidence type="ECO:0000313" key="3">
    <source>
        <dbReference type="Proteomes" id="UP000037288"/>
    </source>
</evidence>
<protein>
    <submittedName>
        <fullName evidence="2">XRE family transcriptional regulator</fullName>
    </submittedName>
</protein>
<dbReference type="CDD" id="cd00093">
    <property type="entry name" value="HTH_XRE"/>
    <property type="match status" value="1"/>
</dbReference>
<sequence>MPTSPSSSAQAAREALAERLREMRLDAGLTVEALAVRCGWNKSKSSRIENAKTAPSDADIRVWCLACEAPDQAADLIAANRIADSLYVQWKRLHRTGLRRIQESYVPLYEQTRHFRIYCSRVVPGFLQTEAYATALLSSVAAFRQSPNDVADAVAARLARSHVIRDGSRRFAMLVEESVLRYRIGDSEAMAGQLGHLLSVNSLPSVSLGVIPFEVTRSLWPLETFNVFDDRQAAVELLTAQVTVTAPGEVAMYVKAFVELQSHAVYGARARSLITAAIDALG</sequence>
<dbReference type="PROSITE" id="PS50943">
    <property type="entry name" value="HTH_CROC1"/>
    <property type="match status" value="1"/>
</dbReference>
<comment type="caution">
    <text evidence="2">The sequence shown here is derived from an EMBL/GenBank/DDBJ whole genome shotgun (WGS) entry which is preliminary data.</text>
</comment>
<dbReference type="Pfam" id="PF13560">
    <property type="entry name" value="HTH_31"/>
    <property type="match status" value="1"/>
</dbReference>
<organism evidence="2 3">
    <name type="scientific">Streptomyces caatingaensis</name>
    <dbReference type="NCBI Taxonomy" id="1678637"/>
    <lineage>
        <taxon>Bacteria</taxon>
        <taxon>Bacillati</taxon>
        <taxon>Actinomycetota</taxon>
        <taxon>Actinomycetes</taxon>
        <taxon>Kitasatosporales</taxon>
        <taxon>Streptomycetaceae</taxon>
        <taxon>Streptomyces</taxon>
    </lineage>
</organism>
<evidence type="ECO:0000313" key="2">
    <source>
        <dbReference type="EMBL" id="KNB51639.1"/>
    </source>
</evidence>